<dbReference type="STRING" id="133385.A0A2T9YPS6"/>
<keyword evidence="5" id="KW-1185">Reference proteome</keyword>
<dbReference type="Gene3D" id="1.10.357.70">
    <property type="entry name" value="Exocyst complex component Sec6, C-terminal domain"/>
    <property type="match status" value="1"/>
</dbReference>
<proteinExistence type="inferred from homology"/>
<dbReference type="GO" id="GO:0051601">
    <property type="term" value="P:exocyst localization"/>
    <property type="evidence" value="ECO:0007669"/>
    <property type="project" value="TreeGrafter"/>
</dbReference>
<comment type="caution">
    <text evidence="4">The sequence shown here is derived from an EMBL/GenBank/DDBJ whole genome shotgun (WGS) entry which is preliminary data.</text>
</comment>
<reference evidence="4 5" key="1">
    <citation type="journal article" date="2018" name="MBio">
        <title>Comparative Genomics Reveals the Core Gene Toolbox for the Fungus-Insect Symbiosis.</title>
        <authorList>
            <person name="Wang Y."/>
            <person name="Stata M."/>
            <person name="Wang W."/>
            <person name="Stajich J.E."/>
            <person name="White M.M."/>
            <person name="Moncalvo J.M."/>
        </authorList>
    </citation>
    <scope>NUCLEOTIDE SEQUENCE [LARGE SCALE GENOMIC DNA]</scope>
    <source>
        <strain evidence="4 5">SWE-8-4</strain>
    </source>
</reference>
<dbReference type="InterPro" id="IPR042532">
    <property type="entry name" value="EXOC3/Sec6_C"/>
</dbReference>
<evidence type="ECO:0000313" key="5">
    <source>
        <dbReference type="Proteomes" id="UP000245383"/>
    </source>
</evidence>
<sequence length="761" mass="88502">MQFSEYAEDPLESKRHAVQRLANLLKHPDDLHFKLENIRSKLTQEKMLTDAQLNADVQRQFDDVQDGLDLLSSTNDQIELAKNEMKLIDSLCHEAQNFLTNYDRIKKISVVHKNFEQTEMFYKKFLGFNEQCKHVESLLSAALTNFDKFDFNILIMHYHINQLEKFREQALSLTESCDEDVKHTLTELFSEFVELREKFEQFIWDLSCKLYELGAEQKYNIIIHLVKVIETEEENDSAILKEEANKKHAGSLSSATNNSSNYFSNSNVNHNKKFIRNYKDKFFKVIEKIVKNRMDDFFTQIIEDIDDIGKTTDVIIDDMHFISENIVPCAPRYYKLFDFFLAQYHTSVLAKVNEIISQELEGKSILNILRLTREYQVLMKKELGVTKDKLVPPLLEGREESMITEYLTLVKSKVTEWITNLMKTETKEFLERIEPPELGEGNRYTMQGSIIMFEIVNQQVDLAIESNRGKLVCDVMFECNKVFSQSNKQWKNILQAETLSQIERPQETEEGLVEYTLALANDQLRCVEFAEGIQTRLCEQLSRTFQDKLSTEIGSAMEGFMDVAQSAVSSLSDIVFNDLRPVTSLLYASEWYSDDLIIPIIETLQDYTNDFKANLHEFLFIRLMQDMLERIFVAYIDAVKSKSAKFAIKTSISKLKTTASQINIFFKKYMDHLAVAEAYNTFLSFISLIEASPAMIFLEYFSIKKNYPDIPLELVKDILAKRADIEKSEMRKIMESLKEKSNADTHLIGKRHSLFSKLTNY</sequence>
<dbReference type="OrthoDB" id="190098at2759"/>
<evidence type="ECO:0000256" key="2">
    <source>
        <dbReference type="ARBA" id="ARBA00022448"/>
    </source>
</evidence>
<name>A0A2T9YPS6_9FUNG</name>
<dbReference type="PANTHER" id="PTHR21292:SF1">
    <property type="entry name" value="EXOCYST COMPLEX COMPONENT 3"/>
    <property type="match status" value="1"/>
</dbReference>
<gene>
    <name evidence="4" type="ORF">BB561_002615</name>
</gene>
<evidence type="ECO:0000313" key="4">
    <source>
        <dbReference type="EMBL" id="PVU94360.1"/>
    </source>
</evidence>
<dbReference type="GO" id="GO:0000145">
    <property type="term" value="C:exocyst"/>
    <property type="evidence" value="ECO:0007669"/>
    <property type="project" value="InterPro"/>
</dbReference>
<dbReference type="PANTHER" id="PTHR21292">
    <property type="entry name" value="EXOCYST COMPLEX COMPONENT SEC6-RELATED"/>
    <property type="match status" value="1"/>
</dbReference>
<evidence type="ECO:0000256" key="1">
    <source>
        <dbReference type="ARBA" id="ARBA00009447"/>
    </source>
</evidence>
<dbReference type="Proteomes" id="UP000245383">
    <property type="component" value="Unassembled WGS sequence"/>
</dbReference>
<keyword evidence="2" id="KW-0813">Transport</keyword>
<dbReference type="EMBL" id="MBFR01000094">
    <property type="protein sequence ID" value="PVU94360.1"/>
    <property type="molecule type" value="Genomic_DNA"/>
</dbReference>
<comment type="similarity">
    <text evidence="1">Belongs to the SEC6 family.</text>
</comment>
<dbReference type="GO" id="GO:0006887">
    <property type="term" value="P:exocytosis"/>
    <property type="evidence" value="ECO:0007669"/>
    <property type="project" value="UniProtKB-KW"/>
</dbReference>
<protein>
    <submittedName>
        <fullName evidence="4">Uncharacterized protein</fullName>
    </submittedName>
</protein>
<organism evidence="4 5">
    <name type="scientific">Smittium simulii</name>
    <dbReference type="NCBI Taxonomy" id="133385"/>
    <lineage>
        <taxon>Eukaryota</taxon>
        <taxon>Fungi</taxon>
        <taxon>Fungi incertae sedis</taxon>
        <taxon>Zoopagomycota</taxon>
        <taxon>Kickxellomycotina</taxon>
        <taxon>Harpellomycetes</taxon>
        <taxon>Harpellales</taxon>
        <taxon>Legeriomycetaceae</taxon>
        <taxon>Smittium</taxon>
    </lineage>
</organism>
<dbReference type="InterPro" id="IPR010326">
    <property type="entry name" value="EXOC3/Sec6"/>
</dbReference>
<dbReference type="Gene3D" id="1.10.357.50">
    <property type="match status" value="1"/>
</dbReference>
<accession>A0A2T9YPS6</accession>
<evidence type="ECO:0000256" key="3">
    <source>
        <dbReference type="ARBA" id="ARBA00022483"/>
    </source>
</evidence>
<dbReference type="Pfam" id="PF06046">
    <property type="entry name" value="Sec6"/>
    <property type="match status" value="1"/>
</dbReference>
<dbReference type="AlphaFoldDB" id="A0A2T9YPS6"/>
<dbReference type="GO" id="GO:0000149">
    <property type="term" value="F:SNARE binding"/>
    <property type="evidence" value="ECO:0007669"/>
    <property type="project" value="TreeGrafter"/>
</dbReference>
<keyword evidence="3" id="KW-0268">Exocytosis</keyword>